<reference evidence="3" key="1">
    <citation type="journal article" date="2015" name="ISME J.">
        <title>Draft Genome Sequence of Streptomyces incarnatus NRRL8089, which Produces the Nucleoside Antibiotic Sinefungin.</title>
        <authorList>
            <person name="Oshima K."/>
            <person name="Hattori M."/>
            <person name="Shimizu H."/>
            <person name="Fukuda K."/>
            <person name="Nemoto M."/>
            <person name="Inagaki K."/>
            <person name="Tamura T."/>
        </authorList>
    </citation>
    <scope>NUCLEOTIDE SEQUENCE</scope>
    <source>
        <strain evidence="3">FACHB-1375</strain>
    </source>
</reference>
<feature type="domain" description="Transglutaminase-like" evidence="2">
    <location>
        <begin position="423"/>
        <end position="493"/>
    </location>
</feature>
<dbReference type="SUPFAM" id="SSF54001">
    <property type="entry name" value="Cysteine proteinases"/>
    <property type="match status" value="1"/>
</dbReference>
<dbReference type="Pfam" id="PF01841">
    <property type="entry name" value="Transglut_core"/>
    <property type="match status" value="1"/>
</dbReference>
<evidence type="ECO:0000313" key="3">
    <source>
        <dbReference type="EMBL" id="MBD2180526.1"/>
    </source>
</evidence>
<feature type="transmembrane region" description="Helical" evidence="1">
    <location>
        <begin position="147"/>
        <end position="164"/>
    </location>
</feature>
<organism evidence="3 4">
    <name type="scientific">Aerosakkonema funiforme FACHB-1375</name>
    <dbReference type="NCBI Taxonomy" id="2949571"/>
    <lineage>
        <taxon>Bacteria</taxon>
        <taxon>Bacillati</taxon>
        <taxon>Cyanobacteriota</taxon>
        <taxon>Cyanophyceae</taxon>
        <taxon>Oscillatoriophycideae</taxon>
        <taxon>Aerosakkonematales</taxon>
        <taxon>Aerosakkonemataceae</taxon>
        <taxon>Aerosakkonema</taxon>
    </lineage>
</organism>
<dbReference type="RefSeq" id="WP_190462813.1">
    <property type="nucleotide sequence ID" value="NZ_JACJPW010000009.1"/>
</dbReference>
<dbReference type="InterPro" id="IPR052901">
    <property type="entry name" value="Bact_TGase-like"/>
</dbReference>
<dbReference type="EMBL" id="JACJPW010000009">
    <property type="protein sequence ID" value="MBD2180526.1"/>
    <property type="molecule type" value="Genomic_DNA"/>
</dbReference>
<keyword evidence="1" id="KW-0472">Membrane</keyword>
<keyword evidence="4" id="KW-1185">Reference proteome</keyword>
<evidence type="ECO:0000313" key="4">
    <source>
        <dbReference type="Proteomes" id="UP000641646"/>
    </source>
</evidence>
<protein>
    <submittedName>
        <fullName evidence="3">Transglutaminase domain-containing protein</fullName>
    </submittedName>
</protein>
<feature type="transmembrane region" description="Helical" evidence="1">
    <location>
        <begin position="123"/>
        <end position="141"/>
    </location>
</feature>
<feature type="transmembrane region" description="Helical" evidence="1">
    <location>
        <begin position="171"/>
        <end position="192"/>
    </location>
</feature>
<feature type="transmembrane region" description="Helical" evidence="1">
    <location>
        <begin position="532"/>
        <end position="549"/>
    </location>
</feature>
<evidence type="ECO:0000259" key="2">
    <source>
        <dbReference type="SMART" id="SM00460"/>
    </source>
</evidence>
<keyword evidence="1" id="KW-1133">Transmembrane helix</keyword>
<feature type="transmembrane region" description="Helical" evidence="1">
    <location>
        <begin position="75"/>
        <end position="93"/>
    </location>
</feature>
<name>A0A926VAY6_9CYAN</name>
<feature type="transmembrane region" description="Helical" evidence="1">
    <location>
        <begin position="52"/>
        <end position="69"/>
    </location>
</feature>
<evidence type="ECO:0000256" key="1">
    <source>
        <dbReference type="SAM" id="Phobius"/>
    </source>
</evidence>
<reference evidence="3" key="2">
    <citation type="submission" date="2020-08" db="EMBL/GenBank/DDBJ databases">
        <authorList>
            <person name="Chen M."/>
            <person name="Teng W."/>
            <person name="Zhao L."/>
            <person name="Hu C."/>
            <person name="Zhou Y."/>
            <person name="Han B."/>
            <person name="Song L."/>
            <person name="Shu W."/>
        </authorList>
    </citation>
    <scope>NUCLEOTIDE SEQUENCE</scope>
    <source>
        <strain evidence="3">FACHB-1375</strain>
    </source>
</reference>
<dbReference type="InterPro" id="IPR002931">
    <property type="entry name" value="Transglutaminase-like"/>
</dbReference>
<dbReference type="Proteomes" id="UP000641646">
    <property type="component" value="Unassembled WGS sequence"/>
</dbReference>
<gene>
    <name evidence="3" type="ORF">H6G03_05305</name>
</gene>
<dbReference type="AlphaFoldDB" id="A0A926VAY6"/>
<dbReference type="InterPro" id="IPR038765">
    <property type="entry name" value="Papain-like_cys_pep_sf"/>
</dbReference>
<proteinExistence type="predicted"/>
<dbReference type="PANTHER" id="PTHR42736">
    <property type="entry name" value="PROTEIN-GLUTAMINE GAMMA-GLUTAMYLTRANSFERASE"/>
    <property type="match status" value="1"/>
</dbReference>
<keyword evidence="1" id="KW-0812">Transmembrane</keyword>
<dbReference type="Gene3D" id="3.10.620.30">
    <property type="match status" value="1"/>
</dbReference>
<sequence length="663" mass="75843">MKTPMLLLGAGLIFWGWQTGMWIFAIPMAILIEGSRFISWRWDFSKADVRRIANLCLIVLIFISIFLLIQNPTFYFVYTLFQWLPVVSFPLLATQSYSLEEKIDITTLFLLFNEEETNKNKRFTINISYLYLAICILAASNANVRDIYFYIGMFVLLAIALWSVRYKRFSPMLWLCFILTAGSIGFIGQLGLHQLHLTIEDRVATWYSNGNELETNSLKKQTNIGDIGVLKRSNEIAFRVATENQQNFPRLLREATYNKYKASMWVAAKPNFTSVQPEKDGTSWRLGNQPANHSTITISTTLRGGQGLLTLPDGTFEIDELPVSRMEKNKYGAVKVAGKVNNITYDIHFNHNFSLDNSPTEDDLQIPDPEKPALNQILRQLDIQGKSPPEIVNRVDKFFLKNFTYSLQLAGKENHATPISTFLLKTRAGHCEYFATATTLLLRAAGIPARYAVGYSVREFSSLENQYIVRSRHAHAWTMVYLNKRWQILDTTPADWTSIEDANASKFGFISDLWSLFTFKLGTIIGSQALQYGWWLILPLILIPMWRFGNKKGVRRLSAKRILPKAKAKSDLVTKDSEFAVIEKALNELGLTRHPSESLKSWIKRMKEESAASDLIDDIIPIVELHYRDRFDPAGIKETEKTILKSSIRSWLDKYYPAEVGKK</sequence>
<dbReference type="SMART" id="SM00460">
    <property type="entry name" value="TGc"/>
    <property type="match status" value="1"/>
</dbReference>
<dbReference type="PANTHER" id="PTHR42736:SF1">
    <property type="entry name" value="PROTEIN-GLUTAMINE GAMMA-GLUTAMYLTRANSFERASE"/>
    <property type="match status" value="1"/>
</dbReference>
<feature type="transmembrane region" description="Helical" evidence="1">
    <location>
        <begin position="12"/>
        <end position="32"/>
    </location>
</feature>
<comment type="caution">
    <text evidence="3">The sequence shown here is derived from an EMBL/GenBank/DDBJ whole genome shotgun (WGS) entry which is preliminary data.</text>
</comment>
<accession>A0A926VAY6</accession>